<sequence>MSGWLLDYAGRVLLHDDGDGVYRLPGGPPQHRDHDLAASLRRLVLEEAHVTITEAVPLGYQPTIEAGQPRVLASMVGRIGEILPRSGHTPPRRRTRRLLTSLDVAPALLGSRATGTEQAVAAALFAENRWDLRACSPLAFTTYAD</sequence>
<dbReference type="Proteomes" id="UP001428817">
    <property type="component" value="Unassembled WGS sequence"/>
</dbReference>
<comment type="caution">
    <text evidence="1">The sequence shown here is derived from an EMBL/GenBank/DDBJ whole genome shotgun (WGS) entry which is preliminary data.</text>
</comment>
<evidence type="ECO:0000313" key="2">
    <source>
        <dbReference type="Proteomes" id="UP001428817"/>
    </source>
</evidence>
<organism evidence="1 2">
    <name type="scientific">Pseudonocardia eucalypti</name>
    <dbReference type="NCBI Taxonomy" id="648755"/>
    <lineage>
        <taxon>Bacteria</taxon>
        <taxon>Bacillati</taxon>
        <taxon>Actinomycetota</taxon>
        <taxon>Actinomycetes</taxon>
        <taxon>Pseudonocardiales</taxon>
        <taxon>Pseudonocardiaceae</taxon>
        <taxon>Pseudonocardia</taxon>
    </lineage>
</organism>
<protein>
    <recommendedName>
        <fullName evidence="3">Nudix hydrolase domain-containing protein</fullName>
    </recommendedName>
</protein>
<proteinExistence type="predicted"/>
<keyword evidence="2" id="KW-1185">Reference proteome</keyword>
<accession>A0ABP9PPM7</accession>
<dbReference type="InterPro" id="IPR015797">
    <property type="entry name" value="NUDIX_hydrolase-like_dom_sf"/>
</dbReference>
<reference evidence="2" key="1">
    <citation type="journal article" date="2019" name="Int. J. Syst. Evol. Microbiol.">
        <title>The Global Catalogue of Microorganisms (GCM) 10K type strain sequencing project: providing services to taxonomists for standard genome sequencing and annotation.</title>
        <authorList>
            <consortium name="The Broad Institute Genomics Platform"/>
            <consortium name="The Broad Institute Genome Sequencing Center for Infectious Disease"/>
            <person name="Wu L."/>
            <person name="Ma J."/>
        </authorList>
    </citation>
    <scope>NUCLEOTIDE SEQUENCE [LARGE SCALE GENOMIC DNA]</scope>
    <source>
        <strain evidence="2">JCM 18303</strain>
    </source>
</reference>
<gene>
    <name evidence="1" type="ORF">GCM10023321_14420</name>
</gene>
<dbReference type="RefSeq" id="WP_185060968.1">
    <property type="nucleotide sequence ID" value="NZ_BAABJP010000005.1"/>
</dbReference>
<name>A0ABP9PPM7_9PSEU</name>
<evidence type="ECO:0000313" key="1">
    <source>
        <dbReference type="EMBL" id="GAA5149886.1"/>
    </source>
</evidence>
<dbReference type="CDD" id="cd02883">
    <property type="entry name" value="NUDIX_Hydrolase"/>
    <property type="match status" value="1"/>
</dbReference>
<dbReference type="EMBL" id="BAABJP010000005">
    <property type="protein sequence ID" value="GAA5149886.1"/>
    <property type="molecule type" value="Genomic_DNA"/>
</dbReference>
<dbReference type="SUPFAM" id="SSF55811">
    <property type="entry name" value="Nudix"/>
    <property type="match status" value="1"/>
</dbReference>
<evidence type="ECO:0008006" key="3">
    <source>
        <dbReference type="Google" id="ProtNLM"/>
    </source>
</evidence>